<proteinExistence type="predicted"/>
<evidence type="ECO:0000313" key="1">
    <source>
        <dbReference type="EMBL" id="RWX03358.1"/>
    </source>
</evidence>
<protein>
    <submittedName>
        <fullName evidence="1">Uncharacterized protein</fullName>
    </submittedName>
</protein>
<dbReference type="Proteomes" id="UP000287527">
    <property type="component" value="Unassembled WGS sequence"/>
</dbReference>
<dbReference type="EMBL" id="SBII01000001">
    <property type="protein sequence ID" value="RWX03358.1"/>
    <property type="molecule type" value="Genomic_DNA"/>
</dbReference>
<dbReference type="RefSeq" id="WP_128387914.1">
    <property type="nucleotide sequence ID" value="NZ_SBII01000001.1"/>
</dbReference>
<dbReference type="AlphaFoldDB" id="A0A3S3RL78"/>
<accession>A0A3S3RL78</accession>
<keyword evidence="2" id="KW-1185">Reference proteome</keyword>
<name>A0A3S3RL78_9FLAO</name>
<reference evidence="1 2" key="1">
    <citation type="submission" date="2019-01" db="EMBL/GenBank/DDBJ databases">
        <title>Flavobacterium sp. nov.,isolated from freshwater.</title>
        <authorList>
            <person name="Zhang R."/>
            <person name="Du Z.-J."/>
        </authorList>
    </citation>
    <scope>NUCLEOTIDE SEQUENCE [LARGE SCALE GENOMIC DNA]</scope>
    <source>
        <strain evidence="1 2">1E403</strain>
    </source>
</reference>
<sequence>MADSRATTEQKILTLINGQSDDPNVDPATARQEFAKDMAKIVHDAIVGRQTVVTGTSASGGPVTGTGIIQEA</sequence>
<organism evidence="1 2">
    <name type="scientific">Flavobacterium cerinum</name>
    <dbReference type="NCBI Taxonomy" id="2502784"/>
    <lineage>
        <taxon>Bacteria</taxon>
        <taxon>Pseudomonadati</taxon>
        <taxon>Bacteroidota</taxon>
        <taxon>Flavobacteriia</taxon>
        <taxon>Flavobacteriales</taxon>
        <taxon>Flavobacteriaceae</taxon>
        <taxon>Flavobacterium</taxon>
    </lineage>
</organism>
<evidence type="ECO:0000313" key="2">
    <source>
        <dbReference type="Proteomes" id="UP000287527"/>
    </source>
</evidence>
<gene>
    <name evidence="1" type="ORF">EPI11_00065</name>
</gene>
<comment type="caution">
    <text evidence="1">The sequence shown here is derived from an EMBL/GenBank/DDBJ whole genome shotgun (WGS) entry which is preliminary data.</text>
</comment>